<gene>
    <name evidence="3" type="ORF">KCTCHS21_27290</name>
</gene>
<dbReference type="KEGG" id="cohn:KCTCHS21_27290"/>
<dbReference type="RefSeq" id="WP_130608866.1">
    <property type="nucleotide sequence ID" value="NZ_AP019400.1"/>
</dbReference>
<dbReference type="Proteomes" id="UP000289856">
    <property type="component" value="Chromosome"/>
</dbReference>
<sequence length="339" mass="38140">MNLKELTSFYNEITPTDEQKQNMYAKIKTYQEGEAPMKKTTKKVTALAVVVAVFLLFTTAVFASTLNWNELLIQHFKPSKSQIKAMKGNVSIPEATVTNNGVTITVKQTIVDSQNVYVLYEMTVPESIDLNDDIRWKGEYFGLKPKAMGEARPSLGGGSTILKQDKHTRTGLYYKPLTVLNGNSAAIMLFEDLTLNQMIYDKKGEFMGLNRIPLIEGEWEITWDLMIDDTQSIKLEPNKPLSLKKSKNKVTKIEISPLSIYILIEGSDILTRVKPIVKFKDGSQLSFNFMSTGKSFSYNYAEGSVEAQGNHLYYKFDQIISPEDVESISIGDVTIPVLK</sequence>
<evidence type="ECO:0000256" key="1">
    <source>
        <dbReference type="SAM" id="Phobius"/>
    </source>
</evidence>
<evidence type="ECO:0000313" key="3">
    <source>
        <dbReference type="EMBL" id="BBI33330.1"/>
    </source>
</evidence>
<keyword evidence="1" id="KW-0472">Membrane</keyword>
<evidence type="ECO:0000313" key="4">
    <source>
        <dbReference type="Proteomes" id="UP000289856"/>
    </source>
</evidence>
<protein>
    <recommendedName>
        <fullName evidence="2">DUF4179 domain-containing protein</fullName>
    </recommendedName>
</protein>
<keyword evidence="1" id="KW-0812">Transmembrane</keyword>
<evidence type="ECO:0000259" key="2">
    <source>
        <dbReference type="Pfam" id="PF13786"/>
    </source>
</evidence>
<dbReference type="Gene3D" id="2.60.40.1630">
    <property type="entry name" value="bacillus anthracis domain"/>
    <property type="match status" value="1"/>
</dbReference>
<keyword evidence="1" id="KW-1133">Transmembrane helix</keyword>
<dbReference type="AlphaFoldDB" id="A0A3T1D5E7"/>
<dbReference type="InterPro" id="IPR025436">
    <property type="entry name" value="DUF4179"/>
</dbReference>
<reference evidence="3 4" key="1">
    <citation type="submission" date="2019-01" db="EMBL/GenBank/DDBJ databases">
        <title>Complete genome sequence of Cohnella hallensis HS21 isolated from Korean fir (Abies koreana) rhizospheric soil.</title>
        <authorList>
            <person name="Jiang L."/>
            <person name="Kang S.W."/>
            <person name="Kim S."/>
            <person name="Jung J."/>
            <person name="Kim C.Y."/>
            <person name="Kim D.H."/>
            <person name="Kim S.W."/>
            <person name="Lee J."/>
        </authorList>
    </citation>
    <scope>NUCLEOTIDE SEQUENCE [LARGE SCALE GENOMIC DNA]</scope>
    <source>
        <strain evidence="3 4">HS21</strain>
    </source>
</reference>
<feature type="transmembrane region" description="Helical" evidence="1">
    <location>
        <begin position="46"/>
        <end position="68"/>
    </location>
</feature>
<dbReference type="EMBL" id="AP019400">
    <property type="protein sequence ID" value="BBI33330.1"/>
    <property type="molecule type" value="Genomic_DNA"/>
</dbReference>
<dbReference type="OrthoDB" id="3172935at2"/>
<accession>A0A3T1D5E7</accession>
<dbReference type="Pfam" id="PF13786">
    <property type="entry name" value="DUF4179"/>
    <property type="match status" value="1"/>
</dbReference>
<organism evidence="3 4">
    <name type="scientific">Cohnella abietis</name>
    <dbReference type="NCBI Taxonomy" id="2507935"/>
    <lineage>
        <taxon>Bacteria</taxon>
        <taxon>Bacillati</taxon>
        <taxon>Bacillota</taxon>
        <taxon>Bacilli</taxon>
        <taxon>Bacillales</taxon>
        <taxon>Paenibacillaceae</taxon>
        <taxon>Cohnella</taxon>
    </lineage>
</organism>
<keyword evidence="4" id="KW-1185">Reference proteome</keyword>
<proteinExistence type="predicted"/>
<feature type="domain" description="DUF4179" evidence="2">
    <location>
        <begin position="38"/>
        <end position="122"/>
    </location>
</feature>
<name>A0A3T1D5E7_9BACL</name>